<dbReference type="HOGENOM" id="CLU_021809_1_0_1"/>
<feature type="compositionally biased region" description="Polar residues" evidence="1">
    <location>
        <begin position="576"/>
        <end position="608"/>
    </location>
</feature>
<sequence>WNRISFSRLTIIYFFFSVAHFAIQLSLQIKAFTINADAANFLTNIVNEAQTTNNSLPFLHGSVLRMCSWVPSNLNVDVASCPVVWNGTAVAASGGAFDFSGNTPLSMYSAISTQTVFGTGLGDFTTSISSTAVRARPTQTVTVFVRPQATSATSNSGNRAGLPINTVDDNDNSEIIPSVNPVQVTLIGLEGQNNAVLGNSCLWSLNWPVSVLGNTKREDMVFIGFQVWVLGMSVVALLNESIPHILASLVTHLMATGWAGFQIVHTAHFRADFNRVITHGACKNVSLLPHYWEARSKAEIPSLVLNIIALFISCFLTWKLIKLFGWQTFKRVGASLTINRIYKLVLFLSITIQLSLFFMIVTVSLWVDRLLNSVIGDLASLQQLYKVTSFITLALLVPWLMTGWFAVRRELRWPMFIFLSLSVLYLGGWGLMFVSTTFRWTFTTWPFFSIMATASVFLTLLSVILGVVCRLNFGKGLARYLNAHQPLEDDDYTTGYDGSDLEKVAFPSSEKPLPTYTSFDEHEKLFTNSFNSGSTLGPRFSNKSAEPFESAIPGLPFPAPAVQRNLNDVHIHRSDSYGSTRSNGSAGSAISQFSNQLSHSRTDSSNSHGNHKRWVIE</sequence>
<protein>
    <submittedName>
        <fullName evidence="3">Uncharacterized protein</fullName>
    </submittedName>
</protein>
<gene>
    <name evidence="3" type="ORF">GALMADRAFT_52081</name>
</gene>
<feature type="transmembrane region" description="Helical" evidence="2">
    <location>
        <begin position="387"/>
        <end position="407"/>
    </location>
</feature>
<dbReference type="OrthoDB" id="2448307at2759"/>
<name>A0A067U1S0_GALM3</name>
<feature type="transmembrane region" description="Helical" evidence="2">
    <location>
        <begin position="6"/>
        <end position="23"/>
    </location>
</feature>
<evidence type="ECO:0000256" key="1">
    <source>
        <dbReference type="SAM" id="MobiDB-lite"/>
    </source>
</evidence>
<dbReference type="GO" id="GO:0005794">
    <property type="term" value="C:Golgi apparatus"/>
    <property type="evidence" value="ECO:0007669"/>
    <property type="project" value="TreeGrafter"/>
</dbReference>
<proteinExistence type="predicted"/>
<organism evidence="3 4">
    <name type="scientific">Galerina marginata (strain CBS 339.88)</name>
    <dbReference type="NCBI Taxonomy" id="685588"/>
    <lineage>
        <taxon>Eukaryota</taxon>
        <taxon>Fungi</taxon>
        <taxon>Dikarya</taxon>
        <taxon>Basidiomycota</taxon>
        <taxon>Agaricomycotina</taxon>
        <taxon>Agaricomycetes</taxon>
        <taxon>Agaricomycetidae</taxon>
        <taxon>Agaricales</taxon>
        <taxon>Agaricineae</taxon>
        <taxon>Strophariaceae</taxon>
        <taxon>Galerina</taxon>
    </lineage>
</organism>
<feature type="non-terminal residue" evidence="3">
    <location>
        <position position="1"/>
    </location>
</feature>
<feature type="transmembrane region" description="Helical" evidence="2">
    <location>
        <begin position="220"/>
        <end position="238"/>
    </location>
</feature>
<feature type="transmembrane region" description="Helical" evidence="2">
    <location>
        <begin position="414"/>
        <end position="435"/>
    </location>
</feature>
<dbReference type="AlphaFoldDB" id="A0A067U1S0"/>
<keyword evidence="4" id="KW-1185">Reference proteome</keyword>
<evidence type="ECO:0000256" key="2">
    <source>
        <dbReference type="SAM" id="Phobius"/>
    </source>
</evidence>
<feature type="transmembrane region" description="Helical" evidence="2">
    <location>
        <begin position="447"/>
        <end position="469"/>
    </location>
</feature>
<keyword evidence="2" id="KW-0472">Membrane</keyword>
<dbReference type="Proteomes" id="UP000027222">
    <property type="component" value="Unassembled WGS sequence"/>
</dbReference>
<feature type="transmembrane region" description="Helical" evidence="2">
    <location>
        <begin position="341"/>
        <end position="367"/>
    </location>
</feature>
<feature type="transmembrane region" description="Helical" evidence="2">
    <location>
        <begin position="300"/>
        <end position="321"/>
    </location>
</feature>
<feature type="region of interest" description="Disordered" evidence="1">
    <location>
        <begin position="573"/>
        <end position="617"/>
    </location>
</feature>
<dbReference type="EMBL" id="KL142367">
    <property type="protein sequence ID" value="KDR85303.1"/>
    <property type="molecule type" value="Genomic_DNA"/>
</dbReference>
<keyword evidence="2" id="KW-1133">Transmembrane helix</keyword>
<accession>A0A067U1S0</accession>
<dbReference type="STRING" id="685588.A0A067U1S0"/>
<dbReference type="PANTHER" id="PTHR34391:SF2">
    <property type="entry name" value="TRP C-TERMINAL DOMAIN-CONTAINING PROTEIN"/>
    <property type="match status" value="1"/>
</dbReference>
<dbReference type="PANTHER" id="PTHR34391">
    <property type="entry name" value="UPF0658 GOLGI APPARATUS MEMBRANE PROTEIN C1952.10C-RELATED"/>
    <property type="match status" value="1"/>
</dbReference>
<keyword evidence="2" id="KW-0812">Transmembrane</keyword>
<evidence type="ECO:0000313" key="4">
    <source>
        <dbReference type="Proteomes" id="UP000027222"/>
    </source>
</evidence>
<evidence type="ECO:0000313" key="3">
    <source>
        <dbReference type="EMBL" id="KDR85303.1"/>
    </source>
</evidence>
<dbReference type="InterPro" id="IPR040410">
    <property type="entry name" value="UPF0658_Golgi"/>
</dbReference>
<reference evidence="4" key="1">
    <citation type="journal article" date="2014" name="Proc. Natl. Acad. Sci. U.S.A.">
        <title>Extensive sampling of basidiomycete genomes demonstrates inadequacy of the white-rot/brown-rot paradigm for wood decay fungi.</title>
        <authorList>
            <person name="Riley R."/>
            <person name="Salamov A.A."/>
            <person name="Brown D.W."/>
            <person name="Nagy L.G."/>
            <person name="Floudas D."/>
            <person name="Held B.W."/>
            <person name="Levasseur A."/>
            <person name="Lombard V."/>
            <person name="Morin E."/>
            <person name="Otillar R."/>
            <person name="Lindquist E.A."/>
            <person name="Sun H."/>
            <person name="LaButti K.M."/>
            <person name="Schmutz J."/>
            <person name="Jabbour D."/>
            <person name="Luo H."/>
            <person name="Baker S.E."/>
            <person name="Pisabarro A.G."/>
            <person name="Walton J.D."/>
            <person name="Blanchette R.A."/>
            <person name="Henrissat B."/>
            <person name="Martin F."/>
            <person name="Cullen D."/>
            <person name="Hibbett D.S."/>
            <person name="Grigoriev I.V."/>
        </authorList>
    </citation>
    <scope>NUCLEOTIDE SEQUENCE [LARGE SCALE GENOMIC DNA]</scope>
    <source>
        <strain evidence="4">CBS 339.88</strain>
    </source>
</reference>